<proteinExistence type="inferred from homology"/>
<dbReference type="GO" id="GO:0016616">
    <property type="term" value="F:oxidoreductase activity, acting on the CH-OH group of donors, NAD or NADP as acceptor"/>
    <property type="evidence" value="ECO:0007669"/>
    <property type="project" value="InterPro"/>
</dbReference>
<comment type="caution">
    <text evidence="4">The sequence shown here is derived from an EMBL/GenBank/DDBJ whole genome shotgun (WGS) entry which is preliminary data.</text>
</comment>
<dbReference type="Pfam" id="PF00984">
    <property type="entry name" value="UDPG_MGDP_dh"/>
    <property type="match status" value="1"/>
</dbReference>
<dbReference type="InterPro" id="IPR036291">
    <property type="entry name" value="NAD(P)-bd_dom_sf"/>
</dbReference>
<dbReference type="Gene3D" id="3.40.50.720">
    <property type="entry name" value="NAD(P)-binding Rossmann-like Domain"/>
    <property type="match status" value="1"/>
</dbReference>
<organism evidence="4 5">
    <name type="scientific">Candidatus Falkowbacteria bacterium CG23_combo_of_CG06-09_8_20_14_all_49_15</name>
    <dbReference type="NCBI Taxonomy" id="1974572"/>
    <lineage>
        <taxon>Bacteria</taxon>
        <taxon>Candidatus Falkowiibacteriota</taxon>
    </lineage>
</organism>
<dbReference type="SUPFAM" id="SSF48179">
    <property type="entry name" value="6-phosphogluconate dehydrogenase C-terminal domain-like"/>
    <property type="match status" value="1"/>
</dbReference>
<dbReference type="EMBL" id="PCSD01000082">
    <property type="protein sequence ID" value="PIP33616.1"/>
    <property type="molecule type" value="Genomic_DNA"/>
</dbReference>
<accession>A0A2G9ZKB6</accession>
<feature type="domain" description="UDP-glucose/GDP-mannose dehydrogenase N-terminal" evidence="3">
    <location>
        <begin position="49"/>
        <end position="138"/>
    </location>
</feature>
<dbReference type="AlphaFoldDB" id="A0A2G9ZKB6"/>
<dbReference type="Proteomes" id="UP000230729">
    <property type="component" value="Unassembled WGS sequence"/>
</dbReference>
<feature type="domain" description="UDP-glucose/GDP-mannose dehydrogenase dimerisation" evidence="2">
    <location>
        <begin position="166"/>
        <end position="220"/>
    </location>
</feature>
<evidence type="ECO:0000259" key="3">
    <source>
        <dbReference type="Pfam" id="PF03721"/>
    </source>
</evidence>
<dbReference type="Gene3D" id="1.10.1040.10">
    <property type="entry name" value="N-(1-d-carboxylethyl)-l-norvaline Dehydrogenase, domain 2"/>
    <property type="match status" value="1"/>
</dbReference>
<dbReference type="InterPro" id="IPR013328">
    <property type="entry name" value="6PGD_dom2"/>
</dbReference>
<comment type="similarity">
    <text evidence="1">Belongs to the UDP-glucose/GDP-mannose dehydrogenase family.</text>
</comment>
<evidence type="ECO:0000313" key="4">
    <source>
        <dbReference type="EMBL" id="PIP33616.1"/>
    </source>
</evidence>
<gene>
    <name evidence="4" type="ORF">COX22_03420</name>
</gene>
<evidence type="ECO:0000256" key="1">
    <source>
        <dbReference type="ARBA" id="ARBA00006601"/>
    </source>
</evidence>
<dbReference type="Pfam" id="PF03721">
    <property type="entry name" value="UDPG_MGDP_dh_N"/>
    <property type="match status" value="1"/>
</dbReference>
<dbReference type="PANTHER" id="PTHR43750">
    <property type="entry name" value="UDP-GLUCOSE 6-DEHYDROGENASE TUAD"/>
    <property type="match status" value="1"/>
</dbReference>
<dbReference type="GO" id="GO:0051287">
    <property type="term" value="F:NAD binding"/>
    <property type="evidence" value="ECO:0007669"/>
    <property type="project" value="InterPro"/>
</dbReference>
<evidence type="ECO:0000259" key="2">
    <source>
        <dbReference type="Pfam" id="PF00984"/>
    </source>
</evidence>
<dbReference type="PANTHER" id="PTHR43750:SF3">
    <property type="entry name" value="UDP-GLUCOSE 6-DEHYDROGENASE TUAD"/>
    <property type="match status" value="1"/>
</dbReference>
<evidence type="ECO:0008006" key="6">
    <source>
        <dbReference type="Google" id="ProtNLM"/>
    </source>
</evidence>
<name>A0A2G9ZKB6_9BACT</name>
<dbReference type="InterPro" id="IPR001732">
    <property type="entry name" value="UDP-Glc/GDP-Man_DH_N"/>
</dbReference>
<protein>
    <recommendedName>
        <fullName evidence="6">UDP-glucose/GDP-mannose dehydrogenase dimerisation domain-containing protein</fullName>
    </recommendedName>
</protein>
<sequence>MPDSAKTPTIGFIGQGWIGKNYADDFEKRGLTVVRYALEEPYVNNGGRLKNCDIVFVAVPTPSTPQGFDDFILRQAVKKAGAGKIVVIKSTIVPGTTVSIQDENPDKFILHSPEFLTESTAAYDAAHPMRNIIGLPRDDEIYRQKADAVLAVLPPAEYTLICLAPEAELIKYAGNCWFYFKVIYINLLYDLAQKLSCRWEVLRDALAADPRIGSSHLNPVHQSGEKGGEAAAAGIRPPLKFNELHLEPVHKGGRGAGGHCFIKDFAAFRGIFAMLVKDDLGLQVLEAVEKKNIQLLLDSHKDLDLLEGVYGEKS</sequence>
<evidence type="ECO:0000313" key="5">
    <source>
        <dbReference type="Proteomes" id="UP000230729"/>
    </source>
</evidence>
<dbReference type="InterPro" id="IPR008927">
    <property type="entry name" value="6-PGluconate_DH-like_C_sf"/>
</dbReference>
<dbReference type="SUPFAM" id="SSF51735">
    <property type="entry name" value="NAD(P)-binding Rossmann-fold domains"/>
    <property type="match status" value="1"/>
</dbReference>
<dbReference type="InterPro" id="IPR014026">
    <property type="entry name" value="UDP-Glc/GDP-Man_DH_dimer"/>
</dbReference>
<reference evidence="4 5" key="1">
    <citation type="submission" date="2017-09" db="EMBL/GenBank/DDBJ databases">
        <title>Depth-based differentiation of microbial function through sediment-hosted aquifers and enrichment of novel symbionts in the deep terrestrial subsurface.</title>
        <authorList>
            <person name="Probst A.J."/>
            <person name="Ladd B."/>
            <person name="Jarett J.K."/>
            <person name="Geller-Mcgrath D.E."/>
            <person name="Sieber C.M."/>
            <person name="Emerson J.B."/>
            <person name="Anantharaman K."/>
            <person name="Thomas B.C."/>
            <person name="Malmstrom R."/>
            <person name="Stieglmeier M."/>
            <person name="Klingl A."/>
            <person name="Woyke T."/>
            <person name="Ryan C.M."/>
            <person name="Banfield J.F."/>
        </authorList>
    </citation>
    <scope>NUCLEOTIDE SEQUENCE [LARGE SCALE GENOMIC DNA]</scope>
    <source>
        <strain evidence="4">CG23_combo_of_CG06-09_8_20_14_all_49_15</strain>
    </source>
</reference>